<dbReference type="GO" id="GO:0055085">
    <property type="term" value="P:transmembrane transport"/>
    <property type="evidence" value="ECO:0007669"/>
    <property type="project" value="TreeGrafter"/>
</dbReference>
<accession>A0A7W6JRQ3</accession>
<dbReference type="EMBL" id="JACIEH010000001">
    <property type="protein sequence ID" value="MBB4098235.1"/>
    <property type="molecule type" value="Genomic_DNA"/>
</dbReference>
<dbReference type="InterPro" id="IPR005618">
    <property type="entry name" value="OMPW"/>
</dbReference>
<dbReference type="PANTHER" id="PTHR36920">
    <property type="match status" value="1"/>
</dbReference>
<evidence type="ECO:0000313" key="3">
    <source>
        <dbReference type="EMBL" id="MBB4098235.1"/>
    </source>
</evidence>
<dbReference type="Proteomes" id="UP000557392">
    <property type="component" value="Unassembled WGS sequence"/>
</dbReference>
<gene>
    <name evidence="3" type="ORF">GGR46_001768</name>
</gene>
<feature type="chain" id="PRO_5031095661" evidence="2">
    <location>
        <begin position="21"/>
        <end position="225"/>
    </location>
</feature>
<keyword evidence="2" id="KW-0732">Signal</keyword>
<dbReference type="InterPro" id="IPR011250">
    <property type="entry name" value="OMP/PagP_B-barrel"/>
</dbReference>
<sequence>MKTLIALAAAGLMVAIPASAQTNDETGIRAGDVLVRLRTILVAPNEKSNGIKPTFPGEKVKLDNAFMPEIDATYMVTDAIGFELIASTTKHDFSGVTGTTGSIGKLGSTWVLPPTLTAQYHFNSRGKVRPYLGAGVNYTVFWDEKASAGLQGAVGKTRVRMSDSFGWAAQAGMDVDLTRKVFLNLDVKYIDMRTDVRLDTTAIGTQRTRVKVNPLVFGLGLGVRL</sequence>
<feature type="signal peptide" evidence="2">
    <location>
        <begin position="1"/>
        <end position="20"/>
    </location>
</feature>
<evidence type="ECO:0000313" key="4">
    <source>
        <dbReference type="Proteomes" id="UP000557392"/>
    </source>
</evidence>
<dbReference type="SUPFAM" id="SSF56925">
    <property type="entry name" value="OMPA-like"/>
    <property type="match status" value="1"/>
</dbReference>
<evidence type="ECO:0000256" key="2">
    <source>
        <dbReference type="SAM" id="SignalP"/>
    </source>
</evidence>
<keyword evidence="4" id="KW-1185">Reference proteome</keyword>
<comment type="caution">
    <text evidence="3">The sequence shown here is derived from an EMBL/GenBank/DDBJ whole genome shotgun (WGS) entry which is preliminary data.</text>
</comment>
<dbReference type="AlphaFoldDB" id="A0A7W6JRQ3"/>
<protein>
    <submittedName>
        <fullName evidence="3">Outer membrane protein</fullName>
    </submittedName>
</protein>
<dbReference type="RefSeq" id="WP_183996519.1">
    <property type="nucleotide sequence ID" value="NZ_JACIEH010000001.1"/>
</dbReference>
<reference evidence="3 4" key="1">
    <citation type="submission" date="2020-08" db="EMBL/GenBank/DDBJ databases">
        <title>Genomic Encyclopedia of Type Strains, Phase IV (KMG-IV): sequencing the most valuable type-strain genomes for metagenomic binning, comparative biology and taxonomic classification.</title>
        <authorList>
            <person name="Goeker M."/>
        </authorList>
    </citation>
    <scope>NUCLEOTIDE SEQUENCE [LARGE SCALE GENOMIC DNA]</scope>
    <source>
        <strain evidence="3 4">DSM 101806</strain>
    </source>
</reference>
<dbReference type="GO" id="GO:0019867">
    <property type="term" value="C:outer membrane"/>
    <property type="evidence" value="ECO:0007669"/>
    <property type="project" value="InterPro"/>
</dbReference>
<dbReference type="PANTHER" id="PTHR36920:SF1">
    <property type="entry name" value="OUTER MEMBRANE PROTEIN W"/>
    <property type="match status" value="1"/>
</dbReference>
<dbReference type="Gene3D" id="2.40.160.20">
    <property type="match status" value="1"/>
</dbReference>
<proteinExistence type="inferred from homology"/>
<organism evidence="3 4">
    <name type="scientific">Sphingomonas kyeonggiensis</name>
    <dbReference type="NCBI Taxonomy" id="1268553"/>
    <lineage>
        <taxon>Bacteria</taxon>
        <taxon>Pseudomonadati</taxon>
        <taxon>Pseudomonadota</taxon>
        <taxon>Alphaproteobacteria</taxon>
        <taxon>Sphingomonadales</taxon>
        <taxon>Sphingomonadaceae</taxon>
        <taxon>Sphingomonas</taxon>
    </lineage>
</organism>
<evidence type="ECO:0000256" key="1">
    <source>
        <dbReference type="ARBA" id="ARBA00009330"/>
    </source>
</evidence>
<dbReference type="Pfam" id="PF03922">
    <property type="entry name" value="OmpW"/>
    <property type="match status" value="1"/>
</dbReference>
<name>A0A7W6JRQ3_9SPHN</name>
<comment type="similarity">
    <text evidence="1">Belongs to the OmpW/AlkL family.</text>
</comment>